<gene>
    <name evidence="3" type="ORF">GCM10009716_34040</name>
</gene>
<protein>
    <submittedName>
        <fullName evidence="3">Uncharacterized protein</fullName>
    </submittedName>
</protein>
<keyword evidence="1" id="KW-0175">Coiled coil</keyword>
<keyword evidence="2" id="KW-0812">Transmembrane</keyword>
<sequence length="281" mass="29365">MGDDKGSGRRSSGTFGGFTAATLLGAAAAGGARFGLDEPWERSLAAGAAVWLLVFLTHLVSARRAASYPVTGGRITEGPTTAETVAPAESVQWLRRARAAASRLDGFRATGERDDGTTPGFASVLAEAAAHAQAAAEQLSSRVEAIAAIDAATDGSADHRELRVEQGRLEREAAALPEGLLRRAKEESARAVADRARARKRMEELRQVHMATLESIGLGLEAAAEHAGMLVSAHAASEAAAEMMDLTPLTRELEAVQAGLDHLEQVTRSLVTGTDPEPEPA</sequence>
<keyword evidence="2" id="KW-1133">Transmembrane helix</keyword>
<organism evidence="3 4">
    <name type="scientific">Streptomyces sodiiphilus</name>
    <dbReference type="NCBI Taxonomy" id="226217"/>
    <lineage>
        <taxon>Bacteria</taxon>
        <taxon>Bacillati</taxon>
        <taxon>Actinomycetota</taxon>
        <taxon>Actinomycetes</taxon>
        <taxon>Kitasatosporales</taxon>
        <taxon>Streptomycetaceae</taxon>
        <taxon>Streptomyces</taxon>
    </lineage>
</organism>
<reference evidence="4" key="1">
    <citation type="journal article" date="2019" name="Int. J. Syst. Evol. Microbiol.">
        <title>The Global Catalogue of Microorganisms (GCM) 10K type strain sequencing project: providing services to taxonomists for standard genome sequencing and annotation.</title>
        <authorList>
            <consortium name="The Broad Institute Genomics Platform"/>
            <consortium name="The Broad Institute Genome Sequencing Center for Infectious Disease"/>
            <person name="Wu L."/>
            <person name="Ma J."/>
        </authorList>
    </citation>
    <scope>NUCLEOTIDE SEQUENCE [LARGE SCALE GENOMIC DNA]</scope>
    <source>
        <strain evidence="4">JCM 13581</strain>
    </source>
</reference>
<dbReference type="Proteomes" id="UP001501303">
    <property type="component" value="Unassembled WGS sequence"/>
</dbReference>
<name>A0ABP5AYA9_9ACTN</name>
<feature type="transmembrane region" description="Helical" evidence="2">
    <location>
        <begin position="12"/>
        <end position="32"/>
    </location>
</feature>
<keyword evidence="4" id="KW-1185">Reference proteome</keyword>
<feature type="coiled-coil region" evidence="1">
    <location>
        <begin position="181"/>
        <end position="208"/>
    </location>
</feature>
<comment type="caution">
    <text evidence="3">The sequence shown here is derived from an EMBL/GenBank/DDBJ whole genome shotgun (WGS) entry which is preliminary data.</text>
</comment>
<dbReference type="RefSeq" id="WP_344263236.1">
    <property type="nucleotide sequence ID" value="NZ_BAAAMJ010000032.1"/>
</dbReference>
<dbReference type="EMBL" id="BAAAMJ010000032">
    <property type="protein sequence ID" value="GAA1922759.1"/>
    <property type="molecule type" value="Genomic_DNA"/>
</dbReference>
<feature type="transmembrane region" description="Helical" evidence="2">
    <location>
        <begin position="44"/>
        <end position="62"/>
    </location>
</feature>
<accession>A0ABP5AYA9</accession>
<evidence type="ECO:0000313" key="3">
    <source>
        <dbReference type="EMBL" id="GAA1922759.1"/>
    </source>
</evidence>
<evidence type="ECO:0000256" key="1">
    <source>
        <dbReference type="SAM" id="Coils"/>
    </source>
</evidence>
<keyword evidence="2" id="KW-0472">Membrane</keyword>
<evidence type="ECO:0000256" key="2">
    <source>
        <dbReference type="SAM" id="Phobius"/>
    </source>
</evidence>
<evidence type="ECO:0000313" key="4">
    <source>
        <dbReference type="Proteomes" id="UP001501303"/>
    </source>
</evidence>
<proteinExistence type="predicted"/>